<sequence>MSLQKKKPCGDGLTRRKSVIGNSLSCLSPSNHCSSQVGDQYSFKQWSFTKLKEGC</sequence>
<evidence type="ECO:0000313" key="1">
    <source>
        <dbReference type="EMBL" id="KOF74634.1"/>
    </source>
</evidence>
<dbReference type="AlphaFoldDB" id="A0A0L8GCT2"/>
<reference evidence="1" key="1">
    <citation type="submission" date="2015-07" db="EMBL/GenBank/DDBJ databases">
        <title>MeaNS - Measles Nucleotide Surveillance Program.</title>
        <authorList>
            <person name="Tran T."/>
            <person name="Druce J."/>
        </authorList>
    </citation>
    <scope>NUCLEOTIDE SEQUENCE</scope>
    <source>
        <strain evidence="1">UCB-OBI-ISO-001</strain>
        <tissue evidence="1">Gonad</tissue>
    </source>
</reference>
<gene>
    <name evidence="1" type="ORF">OCBIM_22035846mg</name>
</gene>
<organism evidence="1">
    <name type="scientific">Octopus bimaculoides</name>
    <name type="common">California two-spotted octopus</name>
    <dbReference type="NCBI Taxonomy" id="37653"/>
    <lineage>
        <taxon>Eukaryota</taxon>
        <taxon>Metazoa</taxon>
        <taxon>Spiralia</taxon>
        <taxon>Lophotrochozoa</taxon>
        <taxon>Mollusca</taxon>
        <taxon>Cephalopoda</taxon>
        <taxon>Coleoidea</taxon>
        <taxon>Octopodiformes</taxon>
        <taxon>Octopoda</taxon>
        <taxon>Incirrata</taxon>
        <taxon>Octopodidae</taxon>
        <taxon>Octopus</taxon>
    </lineage>
</organism>
<protein>
    <submittedName>
        <fullName evidence="1">Uncharacterized protein</fullName>
    </submittedName>
</protein>
<name>A0A0L8GCT2_OCTBM</name>
<proteinExistence type="predicted"/>
<accession>A0A0L8GCT2</accession>
<dbReference type="EMBL" id="KQ422575">
    <property type="protein sequence ID" value="KOF74634.1"/>
    <property type="molecule type" value="Genomic_DNA"/>
</dbReference>